<dbReference type="Pfam" id="PF06629">
    <property type="entry name" value="MipA"/>
    <property type="match status" value="1"/>
</dbReference>
<dbReference type="RefSeq" id="WP_063950976.1">
    <property type="nucleotide sequence ID" value="NZ_JBJDNA010000001.1"/>
</dbReference>
<evidence type="ECO:0000256" key="1">
    <source>
        <dbReference type="ARBA" id="ARBA00004442"/>
    </source>
</evidence>
<accession>A0A176WYC8</accession>
<evidence type="ECO:0000313" key="7">
    <source>
        <dbReference type="EMBL" id="OAE38341.1"/>
    </source>
</evidence>
<evidence type="ECO:0000256" key="5">
    <source>
        <dbReference type="ARBA" id="ARBA00023237"/>
    </source>
</evidence>
<protein>
    <submittedName>
        <fullName evidence="7">MltA-interacting MipA family protein</fullName>
    </submittedName>
</protein>
<keyword evidence="5" id="KW-0998">Cell outer membrane</keyword>
<dbReference type="GO" id="GO:0009279">
    <property type="term" value="C:cell outer membrane"/>
    <property type="evidence" value="ECO:0007669"/>
    <property type="project" value="UniProtKB-SubCell"/>
</dbReference>
<evidence type="ECO:0000256" key="3">
    <source>
        <dbReference type="ARBA" id="ARBA00022729"/>
    </source>
</evidence>
<comment type="caution">
    <text evidence="7">The sequence shown here is derived from an EMBL/GenBank/DDBJ whole genome shotgun (WGS) entry which is preliminary data.</text>
</comment>
<evidence type="ECO:0000313" key="8">
    <source>
        <dbReference type="Proteomes" id="UP000077098"/>
    </source>
</evidence>
<keyword evidence="4" id="KW-0472">Membrane</keyword>
<dbReference type="PANTHER" id="PTHR38776">
    <property type="entry name" value="MLTA-INTERACTING PROTEIN-RELATED"/>
    <property type="match status" value="1"/>
</dbReference>
<comment type="similarity">
    <text evidence="2">Belongs to the MipA/OmpV family.</text>
</comment>
<dbReference type="InterPro" id="IPR010583">
    <property type="entry name" value="MipA"/>
</dbReference>
<dbReference type="EMBL" id="LXPS01000038">
    <property type="protein sequence ID" value="OAE38341.1"/>
    <property type="molecule type" value="Genomic_DNA"/>
</dbReference>
<sequence length="285" mass="30465">MTKIFKMKFQKNLLTAALCLAALPIAEAVNAPAFAADIGKSDRVADPGTGFDDARYSNSSEWKITLGVGAAYAPKYEGSDKLEMGAVPMVFVDYGDFLNINFSGVTVNLLNQSGFRLGIKGGWEAGRKEKDDRKNLRGLGDVKAGGVIGGIIAYDVEPFEIYTKVDKTIGGSEGLTATIGASVSHKVDQFILSADLSATWADDKHMKSYFGVTSAQSARSGLRRYDAKAGFKRIDASASVSYLLTENWAITGMGGVGFLIGDAKDSPLSKKDIQPFAMIGMSYTF</sequence>
<proteinExistence type="inferred from homology"/>
<keyword evidence="3 6" id="KW-0732">Signal</keyword>
<evidence type="ECO:0000256" key="4">
    <source>
        <dbReference type="ARBA" id="ARBA00023136"/>
    </source>
</evidence>
<organism evidence="7 8">
    <name type="scientific">Agrobacterium tumefaciens</name>
    <dbReference type="NCBI Taxonomy" id="358"/>
    <lineage>
        <taxon>Bacteria</taxon>
        <taxon>Pseudomonadati</taxon>
        <taxon>Pseudomonadota</taxon>
        <taxon>Alphaproteobacteria</taxon>
        <taxon>Hyphomicrobiales</taxon>
        <taxon>Rhizobiaceae</taxon>
        <taxon>Rhizobium/Agrobacterium group</taxon>
        <taxon>Agrobacterium</taxon>
        <taxon>Agrobacterium tumefaciens complex</taxon>
    </lineage>
</organism>
<evidence type="ECO:0000256" key="6">
    <source>
        <dbReference type="SAM" id="SignalP"/>
    </source>
</evidence>
<reference evidence="7 8" key="1">
    <citation type="submission" date="2016-05" db="EMBL/GenBank/DDBJ databases">
        <authorList>
            <person name="Lavstsen T."/>
            <person name="Jespersen J.S."/>
        </authorList>
    </citation>
    <scope>NUCLEOTIDE SEQUENCE [LARGE SCALE GENOMIC DNA]</scope>
    <source>
        <strain evidence="7 8">KCJ1736</strain>
    </source>
</reference>
<feature type="signal peptide" evidence="6">
    <location>
        <begin position="1"/>
        <end position="35"/>
    </location>
</feature>
<dbReference type="Proteomes" id="UP000077098">
    <property type="component" value="Unassembled WGS sequence"/>
</dbReference>
<dbReference type="PANTHER" id="PTHR38776:SF1">
    <property type="entry name" value="MLTA-INTERACTING PROTEIN-RELATED"/>
    <property type="match status" value="1"/>
</dbReference>
<gene>
    <name evidence="7" type="ORF">A7J57_17865</name>
</gene>
<feature type="chain" id="PRO_5008052945" evidence="6">
    <location>
        <begin position="36"/>
        <end position="285"/>
    </location>
</feature>
<comment type="subcellular location">
    <subcellularLocation>
        <location evidence="1">Cell outer membrane</location>
    </subcellularLocation>
</comment>
<dbReference type="AlphaFoldDB" id="A0A176WYC8"/>
<evidence type="ECO:0000256" key="2">
    <source>
        <dbReference type="ARBA" id="ARBA00005722"/>
    </source>
</evidence>
<name>A0A176WYC8_AGRTU</name>